<organism evidence="4 5">
    <name type="scientific">Photobacterium indicum</name>
    <dbReference type="NCBI Taxonomy" id="81447"/>
    <lineage>
        <taxon>Bacteria</taxon>
        <taxon>Pseudomonadati</taxon>
        <taxon>Pseudomonadota</taxon>
        <taxon>Gammaproteobacteria</taxon>
        <taxon>Vibrionales</taxon>
        <taxon>Vibrionaceae</taxon>
        <taxon>Photobacterium</taxon>
    </lineage>
</organism>
<reference evidence="4 5" key="1">
    <citation type="submission" date="2018-03" db="EMBL/GenBank/DDBJ databases">
        <title>Whole genome sequencing of Histamine producing bacteria.</title>
        <authorList>
            <person name="Butler K."/>
        </authorList>
    </citation>
    <scope>NUCLEOTIDE SEQUENCE [LARGE SCALE GENOMIC DNA]</scope>
    <source>
        <strain evidence="4 5">ATCC 19614</strain>
    </source>
</reference>
<dbReference type="EC" id="3.2.1.17" evidence="3"/>
<dbReference type="AlphaFoldDB" id="A0A2T3LF58"/>
<dbReference type="EMBL" id="PYOC01000001">
    <property type="protein sequence ID" value="PSV49996.1"/>
    <property type="molecule type" value="Genomic_DNA"/>
</dbReference>
<evidence type="ECO:0000256" key="1">
    <source>
        <dbReference type="ARBA" id="ARBA00022529"/>
    </source>
</evidence>
<dbReference type="GO" id="GO:0031640">
    <property type="term" value="P:killing of cells of another organism"/>
    <property type="evidence" value="ECO:0007669"/>
    <property type="project" value="UniProtKB-KW"/>
</dbReference>
<dbReference type="GO" id="GO:0016998">
    <property type="term" value="P:cell wall macromolecule catabolic process"/>
    <property type="evidence" value="ECO:0007669"/>
    <property type="project" value="InterPro"/>
</dbReference>
<evidence type="ECO:0000313" key="5">
    <source>
        <dbReference type="Proteomes" id="UP000241803"/>
    </source>
</evidence>
<comment type="similarity">
    <text evidence="3">Belongs to the glycosyl hydrolase 24 family.</text>
</comment>
<dbReference type="GO" id="GO:0003796">
    <property type="term" value="F:lysozyme activity"/>
    <property type="evidence" value="ECO:0007669"/>
    <property type="project" value="UniProtKB-EC"/>
</dbReference>
<accession>A0A2T3LF58</accession>
<evidence type="ECO:0000313" key="4">
    <source>
        <dbReference type="EMBL" id="PSV49996.1"/>
    </source>
</evidence>
<keyword evidence="2 3" id="KW-0081">Bacteriolytic enzyme</keyword>
<dbReference type="CDD" id="cd16904">
    <property type="entry name" value="pesticin_lyz-like"/>
    <property type="match status" value="1"/>
</dbReference>
<evidence type="ECO:0000256" key="2">
    <source>
        <dbReference type="ARBA" id="ARBA00022638"/>
    </source>
</evidence>
<dbReference type="Gene3D" id="1.10.530.40">
    <property type="match status" value="1"/>
</dbReference>
<sequence length="263" mass="29547">MLRTNMERLKQIQRKLMVEADGVLGPQTLTAIEKKLGLSFKPILMDKGGVVKFVLSLSGIEHIIRYEISSPAYYETKLKSPTWPGGDSGVTIGIGYDLGYVTPDKFRFDWQTELSASSLDRLTKVCGKKKGRAKRTLSRLSHIQISYHAAHNVFIETSIPAYCQRAQRAFPGLAQLQPDAQVALLSLVYNRGSSMKGDSRREMRAIRDAVTVKDYATIADQIEKMKRLWAGRGLDGLLSRRDHEAELVRNCNRVYSPDELVCV</sequence>
<dbReference type="InterPro" id="IPR023347">
    <property type="entry name" value="Lysozyme_dom_sf"/>
</dbReference>
<dbReference type="Proteomes" id="UP000241803">
    <property type="component" value="Unassembled WGS sequence"/>
</dbReference>
<keyword evidence="3" id="KW-0326">Glycosidase</keyword>
<evidence type="ECO:0000256" key="3">
    <source>
        <dbReference type="RuleBase" id="RU003788"/>
    </source>
</evidence>
<keyword evidence="5" id="KW-1185">Reference proteome</keyword>
<dbReference type="GO" id="GO:0042742">
    <property type="term" value="P:defense response to bacterium"/>
    <property type="evidence" value="ECO:0007669"/>
    <property type="project" value="UniProtKB-KW"/>
</dbReference>
<dbReference type="InterPro" id="IPR023346">
    <property type="entry name" value="Lysozyme-like_dom_sf"/>
</dbReference>
<name>A0A2T3LF58_9GAMM</name>
<comment type="caution">
    <text evidence="4">The sequence shown here is derived from an EMBL/GenBank/DDBJ whole genome shotgun (WGS) entry which is preliminary data.</text>
</comment>
<comment type="catalytic activity">
    <reaction evidence="3">
        <text>Hydrolysis of (1-&gt;4)-beta-linkages between N-acetylmuramic acid and N-acetyl-D-glucosamine residues in a peptidoglycan and between N-acetyl-D-glucosamine residues in chitodextrins.</text>
        <dbReference type="EC" id="3.2.1.17"/>
    </reaction>
</comment>
<keyword evidence="3" id="KW-0378">Hydrolase</keyword>
<proteinExistence type="inferred from homology"/>
<dbReference type="GO" id="GO:0009253">
    <property type="term" value="P:peptidoglycan catabolic process"/>
    <property type="evidence" value="ECO:0007669"/>
    <property type="project" value="InterPro"/>
</dbReference>
<dbReference type="InterPro" id="IPR002196">
    <property type="entry name" value="Glyco_hydro_24"/>
</dbReference>
<dbReference type="SUPFAM" id="SSF53955">
    <property type="entry name" value="Lysozyme-like"/>
    <property type="match status" value="1"/>
</dbReference>
<gene>
    <name evidence="4" type="ORF">C9J47_05460</name>
</gene>
<protein>
    <recommendedName>
        <fullName evidence="3">Lysozyme</fullName>
        <ecNumber evidence="3">3.2.1.17</ecNumber>
    </recommendedName>
</protein>
<keyword evidence="1 3" id="KW-0929">Antimicrobial</keyword>
<dbReference type="Pfam" id="PF00959">
    <property type="entry name" value="Phage_lysozyme"/>
    <property type="match status" value="1"/>
</dbReference>